<dbReference type="STRING" id="45073.Lqui_0458"/>
<feature type="binding site" evidence="14">
    <location>
        <position position="153"/>
    </location>
    <ligand>
        <name>NADP(+)</name>
        <dbReference type="ChEBI" id="CHEBI:58349"/>
    </ligand>
</feature>
<dbReference type="PATRIC" id="fig|45073.5.peg.487"/>
<dbReference type="PANTHER" id="PTHR38011:SF7">
    <property type="entry name" value="2,5-DIAMINO-6-RIBOSYLAMINO-4(3H)-PYRIMIDINONE 5'-PHOSPHATE REDUCTASE"/>
    <property type="match status" value="1"/>
</dbReference>
<evidence type="ECO:0000256" key="15">
    <source>
        <dbReference type="PIRSR" id="PIRSR006769-3"/>
    </source>
</evidence>
<dbReference type="InterPro" id="IPR002734">
    <property type="entry name" value="RibDG_C"/>
</dbReference>
<protein>
    <recommendedName>
        <fullName evidence="12">Riboflavin biosynthesis protein RibD</fullName>
    </recommendedName>
    <domain>
        <recommendedName>
            <fullName evidence="12">Diaminohydroxyphosphoribosylaminopyrimidine deaminase</fullName>
            <shortName evidence="12">DRAP deaminase</shortName>
            <ecNumber evidence="12">3.5.4.26</ecNumber>
        </recommendedName>
        <alternativeName>
            <fullName evidence="12">Riboflavin-specific deaminase</fullName>
        </alternativeName>
    </domain>
    <domain>
        <recommendedName>
            <fullName evidence="12">5-amino-6-(5-phosphoribosylamino)uracil reductase</fullName>
            <ecNumber evidence="12">1.1.1.193</ecNumber>
        </recommendedName>
        <alternativeName>
            <fullName evidence="12">HTP reductase</fullName>
        </alternativeName>
    </domain>
</protein>
<keyword evidence="6 12" id="KW-0686">Riboflavin biosynthesis</keyword>
<feature type="binding site" evidence="14">
    <location>
        <position position="195"/>
    </location>
    <ligand>
        <name>NADP(+)</name>
        <dbReference type="ChEBI" id="CHEBI:58349"/>
    </ligand>
</feature>
<feature type="binding site" evidence="15">
    <location>
        <position position="74"/>
    </location>
    <ligand>
        <name>Zn(2+)</name>
        <dbReference type="ChEBI" id="CHEBI:29105"/>
        <note>catalytic</note>
    </ligand>
</feature>
<name>A0A0W0Y4V4_9GAMM</name>
<dbReference type="EC" id="3.5.4.26" evidence="12"/>
<comment type="catalytic activity">
    <reaction evidence="12">
        <text>5-amino-6-(5-phospho-D-ribitylamino)uracil + NADP(+) = 5-amino-6-(5-phospho-D-ribosylamino)uracil + NADPH + H(+)</text>
        <dbReference type="Rhea" id="RHEA:17845"/>
        <dbReference type="ChEBI" id="CHEBI:15378"/>
        <dbReference type="ChEBI" id="CHEBI:57783"/>
        <dbReference type="ChEBI" id="CHEBI:58349"/>
        <dbReference type="ChEBI" id="CHEBI:58421"/>
        <dbReference type="ChEBI" id="CHEBI:58453"/>
        <dbReference type="EC" id="1.1.1.193"/>
    </reaction>
</comment>
<dbReference type="EMBL" id="LNYS01000006">
    <property type="protein sequence ID" value="KTD51614.1"/>
    <property type="molecule type" value="Genomic_DNA"/>
</dbReference>
<feature type="domain" description="CMP/dCMP-type deaminase" evidence="16">
    <location>
        <begin position="1"/>
        <end position="113"/>
    </location>
</feature>
<dbReference type="Gene3D" id="3.40.430.10">
    <property type="entry name" value="Dihydrofolate Reductase, subunit A"/>
    <property type="match status" value="1"/>
</dbReference>
<dbReference type="AlphaFoldDB" id="A0A0W0Y4V4"/>
<keyword evidence="18" id="KW-1185">Reference proteome</keyword>
<evidence type="ECO:0000256" key="11">
    <source>
        <dbReference type="ARBA" id="ARBA00023268"/>
    </source>
</evidence>
<keyword evidence="12" id="KW-0378">Hydrolase</keyword>
<evidence type="ECO:0000256" key="5">
    <source>
        <dbReference type="ARBA" id="ARBA00007417"/>
    </source>
</evidence>
<evidence type="ECO:0000256" key="4">
    <source>
        <dbReference type="ARBA" id="ARBA00005259"/>
    </source>
</evidence>
<dbReference type="Gene3D" id="3.40.140.10">
    <property type="entry name" value="Cytidine Deaminase, domain 2"/>
    <property type="match status" value="1"/>
</dbReference>
<dbReference type="SUPFAM" id="SSF53597">
    <property type="entry name" value="Dihydrofolate reductase-like"/>
    <property type="match status" value="1"/>
</dbReference>
<feature type="binding site" evidence="14">
    <location>
        <position position="221"/>
    </location>
    <ligand>
        <name>NADP(+)</name>
        <dbReference type="ChEBI" id="CHEBI:58349"/>
    </ligand>
</feature>
<evidence type="ECO:0000256" key="2">
    <source>
        <dbReference type="ARBA" id="ARBA00004882"/>
    </source>
</evidence>
<comment type="caution">
    <text evidence="17">The sequence shown here is derived from an EMBL/GenBank/DDBJ whole genome shotgun (WGS) entry which is preliminary data.</text>
</comment>
<dbReference type="UniPathway" id="UPA00275">
    <property type="reaction ID" value="UER00401"/>
</dbReference>
<dbReference type="PROSITE" id="PS51747">
    <property type="entry name" value="CYT_DCMP_DEAMINASES_2"/>
    <property type="match status" value="1"/>
</dbReference>
<dbReference type="RefSeq" id="WP_058506581.1">
    <property type="nucleotide sequence ID" value="NZ_CAAAIK010000002.1"/>
</dbReference>
<comment type="similarity">
    <text evidence="4 12">In the N-terminal section; belongs to the cytidine and deoxycytidylate deaminase family.</text>
</comment>
<dbReference type="Pfam" id="PF01872">
    <property type="entry name" value="RibD_C"/>
    <property type="match status" value="1"/>
</dbReference>
<dbReference type="InterPro" id="IPR016193">
    <property type="entry name" value="Cytidine_deaminase-like"/>
</dbReference>
<comment type="similarity">
    <text evidence="5 12">In the C-terminal section; belongs to the HTP reductase family.</text>
</comment>
<evidence type="ECO:0000256" key="13">
    <source>
        <dbReference type="PIRSR" id="PIRSR006769-1"/>
    </source>
</evidence>
<keyword evidence="10 12" id="KW-0560">Oxidoreductase</keyword>
<evidence type="ECO:0000256" key="7">
    <source>
        <dbReference type="ARBA" id="ARBA00022723"/>
    </source>
</evidence>
<evidence type="ECO:0000256" key="3">
    <source>
        <dbReference type="ARBA" id="ARBA00004910"/>
    </source>
</evidence>
<dbReference type="PROSITE" id="PS00903">
    <property type="entry name" value="CYT_DCMP_DEAMINASES_1"/>
    <property type="match status" value="1"/>
</dbReference>
<evidence type="ECO:0000256" key="8">
    <source>
        <dbReference type="ARBA" id="ARBA00022833"/>
    </source>
</evidence>
<dbReference type="NCBIfam" id="TIGR00326">
    <property type="entry name" value="eubact_ribD"/>
    <property type="match status" value="1"/>
</dbReference>
<keyword evidence="8 12" id="KW-0862">Zinc</keyword>
<evidence type="ECO:0000256" key="6">
    <source>
        <dbReference type="ARBA" id="ARBA00022619"/>
    </source>
</evidence>
<organism evidence="17 18">
    <name type="scientific">Legionella quinlivanii</name>
    <dbReference type="NCBI Taxonomy" id="45073"/>
    <lineage>
        <taxon>Bacteria</taxon>
        <taxon>Pseudomonadati</taxon>
        <taxon>Pseudomonadota</taxon>
        <taxon>Gammaproteobacteria</taxon>
        <taxon>Legionellales</taxon>
        <taxon>Legionellaceae</taxon>
        <taxon>Legionella</taxon>
    </lineage>
</organism>
<feature type="binding site" evidence="15">
    <location>
        <position position="49"/>
    </location>
    <ligand>
        <name>Zn(2+)</name>
        <dbReference type="ChEBI" id="CHEBI:29105"/>
        <note>catalytic</note>
    </ligand>
</feature>
<comment type="catalytic activity">
    <reaction evidence="12">
        <text>2,5-diamino-6-hydroxy-4-(5-phosphoribosylamino)-pyrimidine + H2O + H(+) = 5-amino-6-(5-phospho-D-ribosylamino)uracil + NH4(+)</text>
        <dbReference type="Rhea" id="RHEA:21868"/>
        <dbReference type="ChEBI" id="CHEBI:15377"/>
        <dbReference type="ChEBI" id="CHEBI:15378"/>
        <dbReference type="ChEBI" id="CHEBI:28938"/>
        <dbReference type="ChEBI" id="CHEBI:58453"/>
        <dbReference type="ChEBI" id="CHEBI:58614"/>
        <dbReference type="EC" id="3.5.4.26"/>
    </reaction>
</comment>
<keyword evidence="11" id="KW-0511">Multifunctional enzyme</keyword>
<evidence type="ECO:0000313" key="18">
    <source>
        <dbReference type="Proteomes" id="UP000054618"/>
    </source>
</evidence>
<evidence type="ECO:0000313" key="17">
    <source>
        <dbReference type="EMBL" id="KTD51614.1"/>
    </source>
</evidence>
<dbReference type="InterPro" id="IPR024072">
    <property type="entry name" value="DHFR-like_dom_sf"/>
</dbReference>
<feature type="binding site" evidence="14">
    <location>
        <position position="206"/>
    </location>
    <ligand>
        <name>substrate</name>
    </ligand>
</feature>
<comment type="cofactor">
    <cofactor evidence="12 15">
        <name>Zn(2+)</name>
        <dbReference type="ChEBI" id="CHEBI:29105"/>
    </cofactor>
    <text evidence="12 15">Binds 1 zinc ion.</text>
</comment>
<dbReference type="GO" id="GO:0008835">
    <property type="term" value="F:diaminohydroxyphosphoribosylaminopyrimidine deaminase activity"/>
    <property type="evidence" value="ECO:0007669"/>
    <property type="project" value="UniProtKB-EC"/>
</dbReference>
<dbReference type="CDD" id="cd01284">
    <property type="entry name" value="Riboflavin_deaminase-reductase"/>
    <property type="match status" value="1"/>
</dbReference>
<dbReference type="Proteomes" id="UP000054618">
    <property type="component" value="Unassembled WGS sequence"/>
</dbReference>
<dbReference type="GO" id="GO:0009231">
    <property type="term" value="P:riboflavin biosynthetic process"/>
    <property type="evidence" value="ECO:0007669"/>
    <property type="project" value="UniProtKB-UniPathway"/>
</dbReference>
<accession>A0A0W0Y4V4</accession>
<feature type="binding site" evidence="15">
    <location>
        <position position="83"/>
    </location>
    <ligand>
        <name>Zn(2+)</name>
        <dbReference type="ChEBI" id="CHEBI:29105"/>
        <note>catalytic</note>
    </ligand>
</feature>
<feature type="active site" description="Proton donor" evidence="13">
    <location>
        <position position="51"/>
    </location>
</feature>
<evidence type="ECO:0000259" key="16">
    <source>
        <dbReference type="PROSITE" id="PS51747"/>
    </source>
</evidence>
<reference evidence="17 18" key="1">
    <citation type="submission" date="2015-11" db="EMBL/GenBank/DDBJ databases">
        <title>Genomic analysis of 38 Legionella species identifies large and diverse effector repertoires.</title>
        <authorList>
            <person name="Burstein D."/>
            <person name="Amaro F."/>
            <person name="Zusman T."/>
            <person name="Lifshitz Z."/>
            <person name="Cohen O."/>
            <person name="Gilbert J.A."/>
            <person name="Pupko T."/>
            <person name="Shuman H.A."/>
            <person name="Segal G."/>
        </authorList>
    </citation>
    <scope>NUCLEOTIDE SEQUENCE [LARGE SCALE GENOMIC DNA]</scope>
    <source>
        <strain evidence="17 18">CDC#1442-AUS-E</strain>
    </source>
</reference>
<keyword evidence="7 12" id="KW-0479">Metal-binding</keyword>
<evidence type="ECO:0000256" key="9">
    <source>
        <dbReference type="ARBA" id="ARBA00022857"/>
    </source>
</evidence>
<dbReference type="InterPro" id="IPR002125">
    <property type="entry name" value="CMP_dCMP_dom"/>
</dbReference>
<dbReference type="EC" id="1.1.1.193" evidence="12"/>
<feature type="binding site" evidence="14">
    <location>
        <position position="183"/>
    </location>
    <ligand>
        <name>substrate</name>
    </ligand>
</feature>
<evidence type="ECO:0000256" key="10">
    <source>
        <dbReference type="ARBA" id="ARBA00023002"/>
    </source>
</evidence>
<dbReference type="PANTHER" id="PTHR38011">
    <property type="entry name" value="DIHYDROFOLATE REDUCTASE FAMILY PROTEIN (AFU_ORTHOLOGUE AFUA_8G06820)"/>
    <property type="match status" value="1"/>
</dbReference>
<dbReference type="InterPro" id="IPR016192">
    <property type="entry name" value="APOBEC/CMP_deaminase_Zn-bd"/>
</dbReference>
<dbReference type="SUPFAM" id="SSF53927">
    <property type="entry name" value="Cytidine deaminase-like"/>
    <property type="match status" value="1"/>
</dbReference>
<proteinExistence type="inferred from homology"/>
<dbReference type="InterPro" id="IPR004794">
    <property type="entry name" value="Eubact_RibD"/>
</dbReference>
<gene>
    <name evidence="17" type="primary">ribD_1</name>
    <name evidence="17" type="ORF">Lqui_0458</name>
</gene>
<dbReference type="Pfam" id="PF00383">
    <property type="entry name" value="dCMP_cyt_deam_1"/>
    <property type="match status" value="1"/>
</dbReference>
<keyword evidence="9 12" id="KW-0521">NADP</keyword>
<feature type="binding site" evidence="14">
    <location>
        <position position="287"/>
    </location>
    <ligand>
        <name>substrate</name>
    </ligand>
</feature>
<comment type="pathway">
    <text evidence="3 12">Cofactor biosynthesis; riboflavin biosynthesis; 5-amino-6-(D-ribitylamino)uracil from GTP: step 3/4.</text>
</comment>
<dbReference type="GO" id="GO:0008270">
    <property type="term" value="F:zinc ion binding"/>
    <property type="evidence" value="ECO:0007669"/>
    <property type="project" value="InterPro"/>
</dbReference>
<dbReference type="GO" id="GO:0008703">
    <property type="term" value="F:5-amino-6-(5-phosphoribosylamino)uracil reductase activity"/>
    <property type="evidence" value="ECO:0007669"/>
    <property type="project" value="UniProtKB-EC"/>
</dbReference>
<evidence type="ECO:0000256" key="12">
    <source>
        <dbReference type="PIRNR" id="PIRNR006769"/>
    </source>
</evidence>
<feature type="binding site" evidence="14">
    <location>
        <position position="199"/>
    </location>
    <ligand>
        <name>NADP(+)</name>
        <dbReference type="ChEBI" id="CHEBI:58349"/>
    </ligand>
</feature>
<evidence type="ECO:0000256" key="14">
    <source>
        <dbReference type="PIRSR" id="PIRSR006769-2"/>
    </source>
</evidence>
<dbReference type="OrthoDB" id="9800865at2"/>
<dbReference type="PIRSF" id="PIRSF006769">
    <property type="entry name" value="RibD"/>
    <property type="match status" value="1"/>
</dbReference>
<comment type="pathway">
    <text evidence="2 12">Cofactor biosynthesis; riboflavin biosynthesis; 5-amino-6-(D-ribitylamino)uracil from GTP: step 2/4.</text>
</comment>
<evidence type="ECO:0000256" key="1">
    <source>
        <dbReference type="ARBA" id="ARBA00002151"/>
    </source>
</evidence>
<sequence>MHNQFMLAALEQAWIGRGSCAPNPSVGAIVVLNGEVLASDYHRGAGSFHAERSVLEQVAEQARGASLYVSLEPCNHWGRTPPCVDIIISAGISKVIYGYKDPNPLVAANNSTQILQEKGIEVIYWPMPEIEQFYQSYAFWTRTGRPWVTAKIAHTLDGKIAGEEGARVQLSNEECSRFTHFNRLHTDVILTSAMTVIKDDPLFNARMPDFEKKKKIAILDTRLSIPDDAKIFSSAEHCHIFHDESHSPLHLNPNCSYYPSPMINGHIDLTYVLEQLGLWGFHDVWLEAGGKLFSTFHEQKLPQRSYLYIVPGFLGQLATSAYHGDNFFQSRKYSIDWQIAGDNVIACIDWQEE</sequence>
<comment type="function">
    <text evidence="1 12">Converts 2,5-diamino-6-(ribosylamino)-4(3h)-pyrimidinone 5'-phosphate into 5-amino-6-(ribosylamino)-2,4(1h,3h)-pyrimidinedione 5'-phosphate.</text>
</comment>
<dbReference type="InterPro" id="IPR050765">
    <property type="entry name" value="Riboflavin_Biosynth_HTPR"/>
</dbReference>